<dbReference type="RefSeq" id="WP_251595087.1">
    <property type="nucleotide sequence ID" value="NZ_JAMLJI010000004.1"/>
</dbReference>
<dbReference type="PANTHER" id="PTHR38765:SF1">
    <property type="entry name" value="DUF484 DOMAIN-CONTAINING PROTEIN"/>
    <property type="match status" value="1"/>
</dbReference>
<name>A0ABU1GYH8_9GAMM</name>
<accession>A0ABU1GYH8</accession>
<dbReference type="EMBL" id="JARWAO010000008">
    <property type="protein sequence ID" value="MDR5897098.1"/>
    <property type="molecule type" value="Genomic_DNA"/>
</dbReference>
<dbReference type="Pfam" id="PF04340">
    <property type="entry name" value="DUF484"/>
    <property type="match status" value="1"/>
</dbReference>
<reference evidence="1 2" key="1">
    <citation type="submission" date="2023-04" db="EMBL/GenBank/DDBJ databases">
        <title>A long-awaited taxogenomic arrangement of the family Halomonadaceae.</title>
        <authorList>
            <person name="De La Haba R."/>
            <person name="Chuvochina M."/>
            <person name="Wittouck S."/>
            <person name="Arahal D.R."/>
            <person name="Sanchez-Porro C."/>
            <person name="Hugenholtz P."/>
            <person name="Ventosa A."/>
        </authorList>
    </citation>
    <scope>NUCLEOTIDE SEQUENCE [LARGE SCALE GENOMIC DNA]</scope>
    <source>
        <strain evidence="1 2">DSM 22428</strain>
    </source>
</reference>
<dbReference type="InterPro" id="IPR029016">
    <property type="entry name" value="GAF-like_dom_sf"/>
</dbReference>
<gene>
    <name evidence="1" type="ORF">QC825_13570</name>
</gene>
<dbReference type="InterPro" id="IPR007435">
    <property type="entry name" value="DUF484"/>
</dbReference>
<dbReference type="Gene3D" id="3.30.450.40">
    <property type="match status" value="1"/>
</dbReference>
<comment type="caution">
    <text evidence="1">The sequence shown here is derived from an EMBL/GenBank/DDBJ whole genome shotgun (WGS) entry which is preliminary data.</text>
</comment>
<protein>
    <submittedName>
        <fullName evidence="1">DUF484 family protein</fullName>
    </submittedName>
</protein>
<proteinExistence type="predicted"/>
<evidence type="ECO:0000313" key="1">
    <source>
        <dbReference type="EMBL" id="MDR5897098.1"/>
    </source>
</evidence>
<organism evidence="1 2">
    <name type="scientific">Larsenimonas suaedae</name>
    <dbReference type="NCBI Taxonomy" id="1851019"/>
    <lineage>
        <taxon>Bacteria</taxon>
        <taxon>Pseudomonadati</taxon>
        <taxon>Pseudomonadota</taxon>
        <taxon>Gammaproteobacteria</taxon>
        <taxon>Oceanospirillales</taxon>
        <taxon>Halomonadaceae</taxon>
        <taxon>Larsenimonas</taxon>
    </lineage>
</organism>
<sequence>MSPSLTASQVAHWLAEHPDFFEGREALLDKLHVPHPLHGGAVSLLEYQVARARAKADDSTQALSALSQGARQQKGSHQRLQQVLLALMDADSADALAQQLALQLDEHYGVTWLSLWRDATPSAPCHPPTHGLNQVIVNHIHAVPEHAHGVAFVPDEALYRRLQPEAFGTPCPTRLVELPLGSRSAFLVLSAKDDTLDRTTVCFLADVVSRLLERHLS</sequence>
<evidence type="ECO:0000313" key="2">
    <source>
        <dbReference type="Proteomes" id="UP001269375"/>
    </source>
</evidence>
<dbReference type="PANTHER" id="PTHR38765">
    <property type="entry name" value="DUF484 DOMAIN-CONTAINING PROTEIN"/>
    <property type="match status" value="1"/>
</dbReference>
<keyword evidence="2" id="KW-1185">Reference proteome</keyword>
<dbReference type="Proteomes" id="UP001269375">
    <property type="component" value="Unassembled WGS sequence"/>
</dbReference>